<evidence type="ECO:0000256" key="1">
    <source>
        <dbReference type="ARBA" id="ARBA00001966"/>
    </source>
</evidence>
<comment type="similarity">
    <text evidence="3">Belongs to the organic radical-activating enzymes family.</text>
</comment>
<keyword evidence="10" id="KW-0411">Iron-sulfur</keyword>
<evidence type="ECO:0000256" key="5">
    <source>
        <dbReference type="ARBA" id="ARBA00022485"/>
    </source>
</evidence>
<keyword evidence="9" id="KW-0408">Iron</keyword>
<dbReference type="GO" id="GO:0051539">
    <property type="term" value="F:4 iron, 4 sulfur cluster binding"/>
    <property type="evidence" value="ECO:0007669"/>
    <property type="project" value="UniProtKB-KW"/>
</dbReference>
<evidence type="ECO:0000256" key="2">
    <source>
        <dbReference type="ARBA" id="ARBA00003852"/>
    </source>
</evidence>
<reference evidence="13 14" key="1">
    <citation type="submission" date="2018-01" db="EMBL/GenBank/DDBJ databases">
        <title>Saezia sanguinis gen. nov., sp. nov., in the order Burkholderiales isolated from human blood.</title>
        <authorList>
            <person name="Medina-Pascual M.J."/>
            <person name="Valdezate S."/>
            <person name="Monzon S."/>
            <person name="Cuesta I."/>
            <person name="Carrasco G."/>
            <person name="Villalon P."/>
            <person name="Saez-Nieto J.A."/>
        </authorList>
    </citation>
    <scope>NUCLEOTIDE SEQUENCE [LARGE SCALE GENOMIC DNA]</scope>
    <source>
        <strain evidence="13 14">CNM695-12</strain>
    </source>
</reference>
<comment type="function">
    <text evidence="2">Activation of anaerobic ribonucleoside-triphosphate reductase under anaerobic conditions by generation of an organic free radical, using S-adenosylmethionine and reduced flavodoxin as cosubstrates to produce 5'-deoxy-adenosine.</text>
</comment>
<dbReference type="Gene3D" id="3.20.20.70">
    <property type="entry name" value="Aldolase class I"/>
    <property type="match status" value="1"/>
</dbReference>
<dbReference type="SUPFAM" id="SSF102114">
    <property type="entry name" value="Radical SAM enzymes"/>
    <property type="match status" value="1"/>
</dbReference>
<keyword evidence="8 13" id="KW-0560">Oxidoreductase</keyword>
<evidence type="ECO:0000256" key="3">
    <source>
        <dbReference type="ARBA" id="ARBA00009777"/>
    </source>
</evidence>
<keyword evidence="7" id="KW-0479">Metal-binding</keyword>
<protein>
    <recommendedName>
        <fullName evidence="4">Anaerobic ribonucleoside-triphosphate reductase-activating protein</fullName>
    </recommendedName>
    <alternativeName>
        <fullName evidence="11">Class III anaerobic ribonucleotide reductase small component</fullName>
    </alternativeName>
</protein>
<dbReference type="InterPro" id="IPR012837">
    <property type="entry name" value="NrdG"/>
</dbReference>
<keyword evidence="6" id="KW-0949">S-adenosyl-L-methionine</keyword>
<dbReference type="CDD" id="cd01335">
    <property type="entry name" value="Radical_SAM"/>
    <property type="match status" value="1"/>
</dbReference>
<dbReference type="InterPro" id="IPR001989">
    <property type="entry name" value="Radical_activat_CS"/>
</dbReference>
<dbReference type="SFLD" id="SFLDS00029">
    <property type="entry name" value="Radical_SAM"/>
    <property type="match status" value="1"/>
</dbReference>
<comment type="catalytic activity">
    <reaction evidence="12">
        <text>glycyl-[protein] + reduced [flavodoxin] + S-adenosyl-L-methionine = glycin-2-yl radical-[protein] + semiquinone [flavodoxin] + 5'-deoxyadenosine + L-methionine + H(+)</text>
        <dbReference type="Rhea" id="RHEA:61976"/>
        <dbReference type="Rhea" id="RHEA-COMP:10622"/>
        <dbReference type="Rhea" id="RHEA-COMP:14480"/>
        <dbReference type="Rhea" id="RHEA-COMP:15993"/>
        <dbReference type="Rhea" id="RHEA-COMP:15994"/>
        <dbReference type="ChEBI" id="CHEBI:15378"/>
        <dbReference type="ChEBI" id="CHEBI:17319"/>
        <dbReference type="ChEBI" id="CHEBI:29947"/>
        <dbReference type="ChEBI" id="CHEBI:32722"/>
        <dbReference type="ChEBI" id="CHEBI:57618"/>
        <dbReference type="ChEBI" id="CHEBI:57844"/>
        <dbReference type="ChEBI" id="CHEBI:59789"/>
        <dbReference type="ChEBI" id="CHEBI:140311"/>
    </reaction>
</comment>
<dbReference type="InterPro" id="IPR034457">
    <property type="entry name" value="Organic_radical-activating"/>
</dbReference>
<dbReference type="PROSITE" id="PS01087">
    <property type="entry name" value="RADICAL_ACTIVATING"/>
    <property type="match status" value="1"/>
</dbReference>
<evidence type="ECO:0000256" key="8">
    <source>
        <dbReference type="ARBA" id="ARBA00023002"/>
    </source>
</evidence>
<dbReference type="InterPro" id="IPR013785">
    <property type="entry name" value="Aldolase_TIM"/>
</dbReference>
<comment type="caution">
    <text evidence="13">The sequence shown here is derived from an EMBL/GenBank/DDBJ whole genome shotgun (WGS) entry which is preliminary data.</text>
</comment>
<dbReference type="SFLD" id="SFLDG01063">
    <property type="entry name" value="activating_enzymes__group_1"/>
    <property type="match status" value="1"/>
</dbReference>
<dbReference type="GO" id="GO:0043365">
    <property type="term" value="F:[formate-C-acetyltransferase]-activating enzyme activity"/>
    <property type="evidence" value="ECO:0007669"/>
    <property type="project" value="InterPro"/>
</dbReference>
<dbReference type="AlphaFoldDB" id="A0A433SBD3"/>
<evidence type="ECO:0000256" key="12">
    <source>
        <dbReference type="ARBA" id="ARBA00047365"/>
    </source>
</evidence>
<dbReference type="OrthoDB" id="9782387at2"/>
<evidence type="ECO:0000313" key="14">
    <source>
        <dbReference type="Proteomes" id="UP000286947"/>
    </source>
</evidence>
<evidence type="ECO:0000256" key="4">
    <source>
        <dbReference type="ARBA" id="ARBA00014281"/>
    </source>
</evidence>
<gene>
    <name evidence="13" type="primary">nrdG</name>
    <name evidence="13" type="ORF">CUZ56_02399</name>
</gene>
<organism evidence="13 14">
    <name type="scientific">Saezia sanguinis</name>
    <dbReference type="NCBI Taxonomy" id="1965230"/>
    <lineage>
        <taxon>Bacteria</taxon>
        <taxon>Pseudomonadati</taxon>
        <taxon>Pseudomonadota</taxon>
        <taxon>Betaproteobacteria</taxon>
        <taxon>Burkholderiales</taxon>
        <taxon>Saeziaceae</taxon>
        <taxon>Saezia</taxon>
    </lineage>
</organism>
<dbReference type="NCBIfam" id="TIGR02491">
    <property type="entry name" value="NrdG"/>
    <property type="match status" value="1"/>
</dbReference>
<dbReference type="PANTHER" id="PTHR30352">
    <property type="entry name" value="PYRUVATE FORMATE-LYASE-ACTIVATING ENZYME"/>
    <property type="match status" value="1"/>
</dbReference>
<keyword evidence="5" id="KW-0004">4Fe-4S</keyword>
<proteinExistence type="inferred from homology"/>
<dbReference type="GO" id="GO:0046872">
    <property type="term" value="F:metal ion binding"/>
    <property type="evidence" value="ECO:0007669"/>
    <property type="project" value="UniProtKB-KW"/>
</dbReference>
<dbReference type="RefSeq" id="WP_126980579.1">
    <property type="nucleotide sequence ID" value="NZ_PQSP01000007.1"/>
</dbReference>
<dbReference type="PANTHER" id="PTHR30352:SF2">
    <property type="entry name" value="ANAEROBIC RIBONUCLEOSIDE-TRIPHOSPHATE REDUCTASE-ACTIVATING PROTEIN"/>
    <property type="match status" value="1"/>
</dbReference>
<dbReference type="InterPro" id="IPR058240">
    <property type="entry name" value="rSAM_sf"/>
</dbReference>
<evidence type="ECO:0000256" key="10">
    <source>
        <dbReference type="ARBA" id="ARBA00023014"/>
    </source>
</evidence>
<dbReference type="Proteomes" id="UP000286947">
    <property type="component" value="Unassembled WGS sequence"/>
</dbReference>
<evidence type="ECO:0000313" key="13">
    <source>
        <dbReference type="EMBL" id="RUS66041.1"/>
    </source>
</evidence>
<accession>A0A433SBD3</accession>
<dbReference type="EMBL" id="PQSP01000007">
    <property type="protein sequence ID" value="RUS66041.1"/>
    <property type="molecule type" value="Genomic_DNA"/>
</dbReference>
<dbReference type="GO" id="GO:0004748">
    <property type="term" value="F:ribonucleoside-diphosphate reductase activity, thioredoxin disulfide as acceptor"/>
    <property type="evidence" value="ECO:0007669"/>
    <property type="project" value="TreeGrafter"/>
</dbReference>
<dbReference type="NCBIfam" id="NF008335">
    <property type="entry name" value="PRK11121.1"/>
    <property type="match status" value="1"/>
</dbReference>
<name>A0A433SBD3_9BURK</name>
<dbReference type="InterPro" id="IPR007197">
    <property type="entry name" value="rSAM"/>
</dbReference>
<comment type="cofactor">
    <cofactor evidence="1">
        <name>[4Fe-4S] cluster</name>
        <dbReference type="ChEBI" id="CHEBI:49883"/>
    </cofactor>
</comment>
<evidence type="ECO:0000256" key="7">
    <source>
        <dbReference type="ARBA" id="ARBA00022723"/>
    </source>
</evidence>
<dbReference type="Pfam" id="PF13353">
    <property type="entry name" value="Fer4_12"/>
    <property type="match status" value="1"/>
</dbReference>
<sequence length="219" mass="24073">MNYHRYYPVDVVNGPGTRCALFVAGCIHKCQGCYNKSTWRPDSGKPFTQEVEDKIIADLKDKRIHRQGLSLSGGDPLYPGNVAAVLKLVQRVRAECPGKDIWAWTGYTLDELDSEQMAVVDLVDVLIDGRFVEALKDANLVWRGSSNQVIHDLRKERQIPKQEVAAPVVRADLPAGVPAAQKAQTRVAALSVQRCDARASSSRQPEASGCDQLSLGFSL</sequence>
<evidence type="ECO:0000256" key="6">
    <source>
        <dbReference type="ARBA" id="ARBA00022691"/>
    </source>
</evidence>
<evidence type="ECO:0000256" key="11">
    <source>
        <dbReference type="ARBA" id="ARBA00033436"/>
    </source>
</evidence>
<evidence type="ECO:0000256" key="9">
    <source>
        <dbReference type="ARBA" id="ARBA00023004"/>
    </source>
</evidence>
<dbReference type="SFLD" id="SFLDG01066">
    <property type="entry name" value="organic_radical-activating_enz"/>
    <property type="match status" value="1"/>
</dbReference>
<dbReference type="SFLD" id="SFLDF00299">
    <property type="entry name" value="anaerobic_ribonucleoside-triph"/>
    <property type="match status" value="1"/>
</dbReference>
<keyword evidence="14" id="KW-1185">Reference proteome</keyword>